<feature type="domain" description="Dihydrodipicolinate reductase C-terminal" evidence="12">
    <location>
        <begin position="115"/>
        <end position="248"/>
    </location>
</feature>
<dbReference type="FunFam" id="3.30.360.10:FF:000009">
    <property type="entry name" value="4-hydroxy-tetrahydrodipicolinate reductase"/>
    <property type="match status" value="1"/>
</dbReference>
<dbReference type="GO" id="GO:0016726">
    <property type="term" value="F:oxidoreductase activity, acting on CH or CH2 groups, NAD or NADP as acceptor"/>
    <property type="evidence" value="ECO:0007669"/>
    <property type="project" value="UniProtKB-UniRule"/>
</dbReference>
<dbReference type="EC" id="1.17.1.8" evidence="9 10"/>
<feature type="active site" description="Proton donor/acceptor" evidence="9">
    <location>
        <position position="142"/>
    </location>
</feature>
<feature type="binding site" evidence="9">
    <location>
        <begin position="85"/>
        <end position="87"/>
    </location>
    <ligand>
        <name>NAD(+)</name>
        <dbReference type="ChEBI" id="CHEBI:57540"/>
    </ligand>
</feature>
<evidence type="ECO:0000256" key="2">
    <source>
        <dbReference type="ARBA" id="ARBA00022490"/>
    </source>
</evidence>
<evidence type="ECO:0000259" key="12">
    <source>
        <dbReference type="Pfam" id="PF05173"/>
    </source>
</evidence>
<comment type="subunit">
    <text evidence="9">Homotetramer.</text>
</comment>
<dbReference type="GO" id="GO:0051287">
    <property type="term" value="F:NAD binding"/>
    <property type="evidence" value="ECO:0007669"/>
    <property type="project" value="UniProtKB-UniRule"/>
</dbReference>
<dbReference type="HAMAP" id="MF_00102">
    <property type="entry name" value="DapB"/>
    <property type="match status" value="1"/>
</dbReference>
<comment type="catalytic activity">
    <reaction evidence="9">
        <text>(S)-2,3,4,5-tetrahydrodipicolinate + NAD(+) + H2O = (2S,4S)-4-hydroxy-2,3,4,5-tetrahydrodipicolinate + NADH + H(+)</text>
        <dbReference type="Rhea" id="RHEA:35323"/>
        <dbReference type="ChEBI" id="CHEBI:15377"/>
        <dbReference type="ChEBI" id="CHEBI:15378"/>
        <dbReference type="ChEBI" id="CHEBI:16845"/>
        <dbReference type="ChEBI" id="CHEBI:57540"/>
        <dbReference type="ChEBI" id="CHEBI:57945"/>
        <dbReference type="ChEBI" id="CHEBI:67139"/>
        <dbReference type="EC" id="1.17.1.8"/>
    </reaction>
</comment>
<dbReference type="Gene3D" id="3.30.360.10">
    <property type="entry name" value="Dihydrodipicolinate Reductase, domain 2"/>
    <property type="match status" value="1"/>
</dbReference>
<reference evidence="13" key="2">
    <citation type="journal article" date="2021" name="PeerJ">
        <title>Extensive microbial diversity within the chicken gut microbiome revealed by metagenomics and culture.</title>
        <authorList>
            <person name="Gilroy R."/>
            <person name="Ravi A."/>
            <person name="Getino M."/>
            <person name="Pursley I."/>
            <person name="Horton D.L."/>
            <person name="Alikhan N.F."/>
            <person name="Baker D."/>
            <person name="Gharbi K."/>
            <person name="Hall N."/>
            <person name="Watson M."/>
            <person name="Adriaenssens E.M."/>
            <person name="Foster-Nyarko E."/>
            <person name="Jarju S."/>
            <person name="Secka A."/>
            <person name="Antonio M."/>
            <person name="Oren A."/>
            <person name="Chaudhuri R.R."/>
            <person name="La Ragione R."/>
            <person name="Hildebrand F."/>
            <person name="Pallen M.J."/>
        </authorList>
    </citation>
    <scope>NUCLEOTIDE SEQUENCE</scope>
    <source>
        <strain evidence="13">ChiW16-3235</strain>
    </source>
</reference>
<dbReference type="GO" id="GO:0050661">
    <property type="term" value="F:NADP binding"/>
    <property type="evidence" value="ECO:0007669"/>
    <property type="project" value="UniProtKB-UniRule"/>
</dbReference>
<dbReference type="AlphaFoldDB" id="A0A9D1E7C5"/>
<dbReference type="Proteomes" id="UP000823913">
    <property type="component" value="Unassembled WGS sequence"/>
</dbReference>
<comment type="caution">
    <text evidence="9">Lacks conserved residue(s) required for the propagation of feature annotation.</text>
</comment>
<comment type="similarity">
    <text evidence="1 9">Belongs to the DapB family.</text>
</comment>
<proteinExistence type="inferred from homology"/>
<dbReference type="GO" id="GO:0008839">
    <property type="term" value="F:4-hydroxy-tetrahydrodipicolinate reductase"/>
    <property type="evidence" value="ECO:0007669"/>
    <property type="project" value="UniProtKB-UniRule"/>
</dbReference>
<dbReference type="GO" id="GO:0009089">
    <property type="term" value="P:lysine biosynthetic process via diaminopimelate"/>
    <property type="evidence" value="ECO:0007669"/>
    <property type="project" value="UniProtKB-UniRule"/>
</dbReference>
<evidence type="ECO:0000256" key="4">
    <source>
        <dbReference type="ARBA" id="ARBA00022857"/>
    </source>
</evidence>
<evidence type="ECO:0000256" key="6">
    <source>
        <dbReference type="ARBA" id="ARBA00023002"/>
    </source>
</evidence>
<comment type="caution">
    <text evidence="9">Was originally thought to be a dihydrodipicolinate reductase (DHDPR), catalyzing the conversion of dihydrodipicolinate to tetrahydrodipicolinate. However, it was shown in E.coli that the substrate of the enzymatic reaction is not dihydrodipicolinate (DHDP) but in fact (2S,4S)-4-hydroxy-2,3,4,5-tetrahydrodipicolinic acid (HTPA), the product released by the DapA-catalyzed reaction.</text>
</comment>
<dbReference type="GO" id="GO:0019877">
    <property type="term" value="P:diaminopimelate biosynthetic process"/>
    <property type="evidence" value="ECO:0007669"/>
    <property type="project" value="UniProtKB-UniRule"/>
</dbReference>
<evidence type="ECO:0000256" key="1">
    <source>
        <dbReference type="ARBA" id="ARBA00006642"/>
    </source>
</evidence>
<dbReference type="InterPro" id="IPR023940">
    <property type="entry name" value="DHDPR_bac"/>
</dbReference>
<evidence type="ECO:0000256" key="10">
    <source>
        <dbReference type="NCBIfam" id="TIGR00036"/>
    </source>
</evidence>
<comment type="pathway">
    <text evidence="9">Amino-acid biosynthesis; L-lysine biosynthesis via DAP pathway; (S)-tetrahydrodipicolinate from L-aspartate: step 4/4.</text>
</comment>
<comment type="caution">
    <text evidence="13">The sequence shown here is derived from an EMBL/GenBank/DDBJ whole genome shotgun (WGS) entry which is preliminary data.</text>
</comment>
<protein>
    <recommendedName>
        <fullName evidence="9 10">4-hydroxy-tetrahydrodipicolinate reductase</fullName>
        <shortName evidence="9">HTPA reductase</shortName>
        <ecNumber evidence="9 10">1.17.1.8</ecNumber>
    </recommendedName>
</protein>
<dbReference type="SUPFAM" id="SSF51735">
    <property type="entry name" value="NAD(P)-binding Rossmann-fold domains"/>
    <property type="match status" value="1"/>
</dbReference>
<dbReference type="EMBL" id="DVHK01000109">
    <property type="protein sequence ID" value="HIR67439.1"/>
    <property type="molecule type" value="Genomic_DNA"/>
</dbReference>
<feature type="binding site" evidence="9">
    <location>
        <begin position="8"/>
        <end position="13"/>
    </location>
    <ligand>
        <name>NAD(+)</name>
        <dbReference type="ChEBI" id="CHEBI:57540"/>
    </ligand>
</feature>
<keyword evidence="3 9" id="KW-0028">Amino-acid biosynthesis</keyword>
<feature type="binding site" evidence="9">
    <location>
        <position position="34"/>
    </location>
    <ligand>
        <name>NAD(+)</name>
        <dbReference type="ChEBI" id="CHEBI:57540"/>
    </ligand>
</feature>
<comment type="catalytic activity">
    <reaction evidence="9">
        <text>(S)-2,3,4,5-tetrahydrodipicolinate + NADP(+) + H2O = (2S,4S)-4-hydroxy-2,3,4,5-tetrahydrodipicolinate + NADPH + H(+)</text>
        <dbReference type="Rhea" id="RHEA:35331"/>
        <dbReference type="ChEBI" id="CHEBI:15377"/>
        <dbReference type="ChEBI" id="CHEBI:15378"/>
        <dbReference type="ChEBI" id="CHEBI:16845"/>
        <dbReference type="ChEBI" id="CHEBI:57783"/>
        <dbReference type="ChEBI" id="CHEBI:58349"/>
        <dbReference type="ChEBI" id="CHEBI:67139"/>
        <dbReference type="EC" id="1.17.1.8"/>
    </reaction>
</comment>
<keyword evidence="4 9" id="KW-0521">NADP</keyword>
<dbReference type="InterPro" id="IPR022664">
    <property type="entry name" value="DapB_N_CS"/>
</dbReference>
<keyword evidence="6 9" id="KW-0560">Oxidoreductase</keyword>
<keyword evidence="5 9" id="KW-0220">Diaminopimelate biosynthesis</keyword>
<name>A0A9D1E7C5_9FIRM</name>
<evidence type="ECO:0000256" key="5">
    <source>
        <dbReference type="ARBA" id="ARBA00022915"/>
    </source>
</evidence>
<feature type="binding site" evidence="9">
    <location>
        <position position="143"/>
    </location>
    <ligand>
        <name>(S)-2,3,4,5-tetrahydrodipicolinate</name>
        <dbReference type="ChEBI" id="CHEBI:16845"/>
    </ligand>
</feature>
<dbReference type="InterPro" id="IPR036291">
    <property type="entry name" value="NAD(P)-bd_dom_sf"/>
</dbReference>
<feature type="binding site" evidence="9">
    <location>
        <begin position="109"/>
        <end position="112"/>
    </location>
    <ligand>
        <name>NAD(+)</name>
        <dbReference type="ChEBI" id="CHEBI:57540"/>
    </ligand>
</feature>
<feature type="binding site" evidence="9">
    <location>
        <begin position="152"/>
        <end position="153"/>
    </location>
    <ligand>
        <name>(S)-2,3,4,5-tetrahydrodipicolinate</name>
        <dbReference type="ChEBI" id="CHEBI:16845"/>
    </ligand>
</feature>
<dbReference type="NCBIfam" id="TIGR00036">
    <property type="entry name" value="dapB"/>
    <property type="match status" value="1"/>
</dbReference>
<gene>
    <name evidence="9" type="primary">dapB</name>
    <name evidence="13" type="ORF">IAB94_05285</name>
</gene>
<dbReference type="PANTHER" id="PTHR20836:SF7">
    <property type="entry name" value="4-HYDROXY-TETRAHYDRODIPICOLINATE REDUCTASE"/>
    <property type="match status" value="1"/>
</dbReference>
<evidence type="ECO:0000256" key="7">
    <source>
        <dbReference type="ARBA" id="ARBA00023027"/>
    </source>
</evidence>
<dbReference type="Pfam" id="PF05173">
    <property type="entry name" value="DapB_C"/>
    <property type="match status" value="1"/>
</dbReference>
<feature type="domain" description="Dihydrodipicolinate reductase N-terminal" evidence="11">
    <location>
        <begin position="3"/>
        <end position="112"/>
    </location>
</feature>
<dbReference type="GO" id="GO:0005829">
    <property type="term" value="C:cytosol"/>
    <property type="evidence" value="ECO:0007669"/>
    <property type="project" value="TreeGrafter"/>
</dbReference>
<evidence type="ECO:0000313" key="14">
    <source>
        <dbReference type="Proteomes" id="UP000823913"/>
    </source>
</evidence>
<evidence type="ECO:0000256" key="8">
    <source>
        <dbReference type="ARBA" id="ARBA00023154"/>
    </source>
</evidence>
<accession>A0A9D1E7C5</accession>
<sequence>MLNILLCGIGGKMGGNIADLLKDDGDARIVCGVDIHAPEGCKVPVYTHFSQVKEKVDVIIDFSSPAALAGELEYAAKNNVPAVLASTGYAAEQLESINEASKSVAVFKTANFSLGVNLLVALAKKAAAVLGENFDIEIIERHHNQKVDAPSGTALMLADGMNEVLAEKRPYVEGRSGIVGKRGNEIGIHAVRGGTIVGEHEVMFAGEDEIVTLSHSARSKKVFAAGAIKAAKWIAGKSAGLYDMTDVLGDIL</sequence>
<dbReference type="InterPro" id="IPR000846">
    <property type="entry name" value="DapB_N"/>
</dbReference>
<dbReference type="SUPFAM" id="SSF55347">
    <property type="entry name" value="Glyceraldehyde-3-phosphate dehydrogenase-like, C-terminal domain"/>
    <property type="match status" value="1"/>
</dbReference>
<evidence type="ECO:0000256" key="9">
    <source>
        <dbReference type="HAMAP-Rule" id="MF_00102"/>
    </source>
</evidence>
<dbReference type="CDD" id="cd02274">
    <property type="entry name" value="DHDPR_N"/>
    <property type="match status" value="1"/>
</dbReference>
<keyword evidence="7 9" id="KW-0520">NAD</keyword>
<organism evidence="13 14">
    <name type="scientific">Candidatus Coproplasma avicola</name>
    <dbReference type="NCBI Taxonomy" id="2840744"/>
    <lineage>
        <taxon>Bacteria</taxon>
        <taxon>Bacillati</taxon>
        <taxon>Bacillota</taxon>
        <taxon>Clostridia</taxon>
        <taxon>Eubacteriales</taxon>
        <taxon>Candidatus Coproplasma</taxon>
    </lineage>
</organism>
<keyword evidence="2 9" id="KW-0963">Cytoplasm</keyword>
<reference evidence="13" key="1">
    <citation type="submission" date="2020-10" db="EMBL/GenBank/DDBJ databases">
        <authorList>
            <person name="Gilroy R."/>
        </authorList>
    </citation>
    <scope>NUCLEOTIDE SEQUENCE</scope>
    <source>
        <strain evidence="13">ChiW16-3235</strain>
    </source>
</reference>
<evidence type="ECO:0000256" key="3">
    <source>
        <dbReference type="ARBA" id="ARBA00022605"/>
    </source>
</evidence>
<dbReference type="PIRSF" id="PIRSF000161">
    <property type="entry name" value="DHPR"/>
    <property type="match status" value="1"/>
</dbReference>
<evidence type="ECO:0000313" key="13">
    <source>
        <dbReference type="EMBL" id="HIR67439.1"/>
    </source>
</evidence>
<dbReference type="Gene3D" id="3.40.50.720">
    <property type="entry name" value="NAD(P)-binding Rossmann-like Domain"/>
    <property type="match status" value="1"/>
</dbReference>
<dbReference type="InterPro" id="IPR022663">
    <property type="entry name" value="DapB_C"/>
</dbReference>
<feature type="active site" description="Proton donor" evidence="9">
    <location>
        <position position="146"/>
    </location>
</feature>
<dbReference type="Pfam" id="PF01113">
    <property type="entry name" value="DapB_N"/>
    <property type="match status" value="1"/>
</dbReference>
<evidence type="ECO:0000259" key="11">
    <source>
        <dbReference type="Pfam" id="PF01113"/>
    </source>
</evidence>
<comment type="function">
    <text evidence="9">Catalyzes the conversion of 4-hydroxy-tetrahydrodipicolinate (HTPA) to tetrahydrodipicolinate.</text>
</comment>
<keyword evidence="8 9" id="KW-0457">Lysine biosynthesis</keyword>
<dbReference type="PROSITE" id="PS01298">
    <property type="entry name" value="DAPB"/>
    <property type="match status" value="1"/>
</dbReference>
<comment type="subcellular location">
    <subcellularLocation>
        <location evidence="9">Cytoplasm</location>
    </subcellularLocation>
</comment>
<dbReference type="PANTHER" id="PTHR20836">
    <property type="entry name" value="DIHYDRODIPICOLINATE REDUCTASE"/>
    <property type="match status" value="1"/>
</dbReference>